<name>W1QLL3_OGAPD</name>
<dbReference type="InterPro" id="IPR004837">
    <property type="entry name" value="NaCa_Exmemb"/>
</dbReference>
<keyword evidence="3" id="KW-0813">Transport</keyword>
<evidence type="ECO:0000313" key="10">
    <source>
        <dbReference type="Proteomes" id="UP000008673"/>
    </source>
</evidence>
<gene>
    <name evidence="9" type="ORF">HPODL_02069</name>
</gene>
<feature type="transmembrane region" description="Helical" evidence="7">
    <location>
        <begin position="53"/>
        <end position="75"/>
    </location>
</feature>
<organism evidence="9 10">
    <name type="scientific">Ogataea parapolymorpha (strain ATCC 26012 / BCRC 20466 / JCM 22074 / NRRL Y-7560 / DL-1)</name>
    <name type="common">Yeast</name>
    <name type="synonym">Hansenula polymorpha</name>
    <dbReference type="NCBI Taxonomy" id="871575"/>
    <lineage>
        <taxon>Eukaryota</taxon>
        <taxon>Fungi</taxon>
        <taxon>Dikarya</taxon>
        <taxon>Ascomycota</taxon>
        <taxon>Saccharomycotina</taxon>
        <taxon>Pichiomycetes</taxon>
        <taxon>Pichiales</taxon>
        <taxon>Pichiaceae</taxon>
        <taxon>Ogataea</taxon>
    </lineage>
</organism>
<dbReference type="GO" id="GO:0006874">
    <property type="term" value="P:intracellular calcium ion homeostasis"/>
    <property type="evidence" value="ECO:0007669"/>
    <property type="project" value="TreeGrafter"/>
</dbReference>
<dbReference type="GeneID" id="25771524"/>
<evidence type="ECO:0000313" key="9">
    <source>
        <dbReference type="EMBL" id="ESX02744.1"/>
    </source>
</evidence>
<evidence type="ECO:0000256" key="2">
    <source>
        <dbReference type="ARBA" id="ARBA00008170"/>
    </source>
</evidence>
<comment type="caution">
    <text evidence="9">The sequence shown here is derived from an EMBL/GenBank/DDBJ whole genome shotgun (WGS) entry which is preliminary data.</text>
</comment>
<dbReference type="Pfam" id="PF01699">
    <property type="entry name" value="Na_Ca_ex"/>
    <property type="match status" value="2"/>
</dbReference>
<dbReference type="InterPro" id="IPR051359">
    <property type="entry name" value="CaCA_antiporter"/>
</dbReference>
<reference evidence="9 10" key="1">
    <citation type="journal article" date="2013" name="BMC Genomics">
        <title>Genome sequence and analysis of methylotrophic yeast Hansenula polymorpha DL1.</title>
        <authorList>
            <person name="Ravin N.V."/>
            <person name="Eldarov M.A."/>
            <person name="Kadnikov V.V."/>
            <person name="Beletsky A.V."/>
            <person name="Schneider J."/>
            <person name="Mardanova E.S."/>
            <person name="Smekalova E.M."/>
            <person name="Zvereva M.I."/>
            <person name="Dontsova O.A."/>
            <person name="Mardanov A.V."/>
            <person name="Skryabin K.G."/>
        </authorList>
    </citation>
    <scope>NUCLEOTIDE SEQUENCE [LARGE SCALE GENOMIC DNA]</scope>
    <source>
        <strain evidence="10">ATCC 26012 / BCRC 20466 / JCM 22074 / NRRL Y-7560 / DL-1</strain>
    </source>
</reference>
<dbReference type="InterPro" id="IPR044880">
    <property type="entry name" value="NCX_ion-bd_dom_sf"/>
</dbReference>
<keyword evidence="6 7" id="KW-0472">Membrane</keyword>
<protein>
    <submittedName>
        <fullName evidence="9">Membrane protein</fullName>
    </submittedName>
</protein>
<evidence type="ECO:0000256" key="3">
    <source>
        <dbReference type="ARBA" id="ARBA00022448"/>
    </source>
</evidence>
<dbReference type="Proteomes" id="UP000008673">
    <property type="component" value="Unassembled WGS sequence"/>
</dbReference>
<dbReference type="EMBL" id="AEOI02000003">
    <property type="protein sequence ID" value="ESX02744.1"/>
    <property type="molecule type" value="Genomic_DNA"/>
</dbReference>
<dbReference type="Gene3D" id="1.20.1420.30">
    <property type="entry name" value="NCX, central ion-binding region"/>
    <property type="match status" value="2"/>
</dbReference>
<dbReference type="PANTHER" id="PTHR12266:SF0">
    <property type="entry name" value="MITOCHONDRIAL SODIUM_CALCIUM EXCHANGER PROTEIN"/>
    <property type="match status" value="1"/>
</dbReference>
<feature type="transmembrane region" description="Helical" evidence="7">
    <location>
        <begin position="414"/>
        <end position="436"/>
    </location>
</feature>
<dbReference type="STRING" id="871575.W1QLL3"/>
<feature type="domain" description="Sodium/calcium exchanger membrane region" evidence="8">
    <location>
        <begin position="64"/>
        <end position="201"/>
    </location>
</feature>
<evidence type="ECO:0000259" key="8">
    <source>
        <dbReference type="Pfam" id="PF01699"/>
    </source>
</evidence>
<feature type="transmembrane region" description="Helical" evidence="7">
    <location>
        <begin position="361"/>
        <end position="378"/>
    </location>
</feature>
<comment type="similarity">
    <text evidence="2">Belongs to the Ca(2+):cation antiporter (CaCA) (TC 2.A.19) family.</text>
</comment>
<evidence type="ECO:0000256" key="5">
    <source>
        <dbReference type="ARBA" id="ARBA00022989"/>
    </source>
</evidence>
<feature type="transmembrane region" description="Helical" evidence="7">
    <location>
        <begin position="551"/>
        <end position="570"/>
    </location>
</feature>
<dbReference type="RefSeq" id="XP_013937155.1">
    <property type="nucleotide sequence ID" value="XM_014081680.1"/>
</dbReference>
<dbReference type="OMA" id="AANYFCS"/>
<dbReference type="OrthoDB" id="407410at2759"/>
<feature type="transmembrane region" description="Helical" evidence="7">
    <location>
        <begin position="96"/>
        <end position="118"/>
    </location>
</feature>
<evidence type="ECO:0000256" key="6">
    <source>
        <dbReference type="ARBA" id="ARBA00023136"/>
    </source>
</evidence>
<feature type="transmembrane region" description="Helical" evidence="7">
    <location>
        <begin position="442"/>
        <end position="460"/>
    </location>
</feature>
<keyword evidence="4 7" id="KW-0812">Transmembrane</keyword>
<feature type="transmembrane region" description="Helical" evidence="7">
    <location>
        <begin position="519"/>
        <end position="539"/>
    </location>
</feature>
<dbReference type="GO" id="GO:0008324">
    <property type="term" value="F:monoatomic cation transmembrane transporter activity"/>
    <property type="evidence" value="ECO:0007669"/>
    <property type="project" value="TreeGrafter"/>
</dbReference>
<feature type="transmembrane region" description="Helical" evidence="7">
    <location>
        <begin position="577"/>
        <end position="597"/>
    </location>
</feature>
<accession>W1QLL3</accession>
<evidence type="ECO:0000256" key="4">
    <source>
        <dbReference type="ARBA" id="ARBA00022692"/>
    </source>
</evidence>
<feature type="transmembrane region" description="Helical" evidence="7">
    <location>
        <begin position="183"/>
        <end position="202"/>
    </location>
</feature>
<proteinExistence type="inferred from homology"/>
<dbReference type="eggNOG" id="KOG2399">
    <property type="taxonomic scope" value="Eukaryota"/>
</dbReference>
<dbReference type="HOGENOM" id="CLU_004979_2_1_1"/>
<keyword evidence="5 7" id="KW-1133">Transmembrane helix</keyword>
<feature type="domain" description="Sodium/calcium exchanger membrane region" evidence="8">
    <location>
        <begin position="445"/>
        <end position="593"/>
    </location>
</feature>
<comment type="subcellular location">
    <subcellularLocation>
        <location evidence="1">Membrane</location>
        <topology evidence="1">Multi-pass membrane protein</topology>
    </subcellularLocation>
</comment>
<dbReference type="PANTHER" id="PTHR12266">
    <property type="entry name" value="NA+/CA2+ K+ INDEPENDENT EXCHANGER"/>
    <property type="match status" value="1"/>
</dbReference>
<evidence type="ECO:0000256" key="1">
    <source>
        <dbReference type="ARBA" id="ARBA00004141"/>
    </source>
</evidence>
<dbReference type="GO" id="GO:0016020">
    <property type="term" value="C:membrane"/>
    <property type="evidence" value="ECO:0007669"/>
    <property type="project" value="UniProtKB-SubCell"/>
</dbReference>
<dbReference type="AlphaFoldDB" id="W1QLL3"/>
<sequence>MTIAAFANSSHSCPVPPGDAYTVCQFILDTCDRSNFKYLELYYCSGFLSHMPAWLVVSMFMGLISTLFFVLGFLASNYLTPNLTFLARLLNLGEKLSGLTLLAFANGSPDILSTWIAMNSDSTALAIGELLGSANFALTVVVGTMAIVRPFTVDYTSFVRDVALFLTLVVLSLLFLVDGKIKLPESIAMCLLYATYILISFLSPDKLLAETRPKVHDQTSAETEATAVDTFEQNIESLETGQSFRLSLADSIKLAFRTCDLKHIANYYRGESGDEAVQTRQHDVPVPSHIVITPADDDSPQSPVSTDDRLLLPTQLSRTSSVASATSISTILSTEPVEVSWRTKLVPNYGRLALRNKPFESLFNIATLPLAFCINIAVPTPANSRKEFDLNVRLFHVQLLLTPLVVLQELSFQTLQLTVVLFAANIVLSALGHTFYRRLFPAISALVGFVNVLNLITAAASEIVNILKNTGTIYGVDESVLGLTVLSMGNSIGDLITNSTLSSLGLALTGLHACFGSPLLYILFGVGLSSLVVCIKTGSPVEFTVDNHLKMSSFSLVVILLIYITIVPLRNWRVDRFVGYIAVFFWIAITSFNVYVIK</sequence>
<feature type="transmembrane region" description="Helical" evidence="7">
    <location>
        <begin position="124"/>
        <end position="146"/>
    </location>
</feature>
<keyword evidence="10" id="KW-1185">Reference proteome</keyword>
<feature type="transmembrane region" description="Helical" evidence="7">
    <location>
        <begin position="158"/>
        <end position="177"/>
    </location>
</feature>
<dbReference type="KEGG" id="opa:HPODL_02069"/>
<evidence type="ECO:0000256" key="7">
    <source>
        <dbReference type="SAM" id="Phobius"/>
    </source>
</evidence>